<evidence type="ECO:0000256" key="5">
    <source>
        <dbReference type="ARBA" id="ARBA00023136"/>
    </source>
</evidence>
<protein>
    <submittedName>
        <fullName evidence="8">Polycystin cation channel, PKD1/PKD2</fullName>
    </submittedName>
</protein>
<feature type="domain" description="Polycystin" evidence="7">
    <location>
        <begin position="126"/>
        <end position="224"/>
    </location>
</feature>
<feature type="transmembrane region" description="Helical" evidence="6">
    <location>
        <begin position="229"/>
        <end position="248"/>
    </location>
</feature>
<evidence type="ECO:0000256" key="2">
    <source>
        <dbReference type="ARBA" id="ARBA00007200"/>
    </source>
</evidence>
<evidence type="ECO:0000256" key="6">
    <source>
        <dbReference type="SAM" id="Phobius"/>
    </source>
</evidence>
<dbReference type="Pfam" id="PF20519">
    <property type="entry name" value="Polycystin_dom"/>
    <property type="match status" value="1"/>
</dbReference>
<comment type="similarity">
    <text evidence="2">Belongs to the polycystin family.</text>
</comment>
<dbReference type="AlphaFoldDB" id="A0A5E4MY75"/>
<evidence type="ECO:0000313" key="9">
    <source>
        <dbReference type="Proteomes" id="UP000325440"/>
    </source>
</evidence>
<feature type="transmembrane region" description="Helical" evidence="6">
    <location>
        <begin position="12"/>
        <end position="30"/>
    </location>
</feature>
<dbReference type="EMBL" id="CABPRJ010001434">
    <property type="protein sequence ID" value="VVC36593.1"/>
    <property type="molecule type" value="Genomic_DNA"/>
</dbReference>
<sequence length="383" mass="43932">MGHNDYKSDVIICAVLILMSVCCLFILNVFENQNRNYQNNLISSKYLELIIESSNNQLITLDNLKKSLSFKLLKAVHSPEFYNGVPLTNDTIQTTEPDKTGWFGLYNSRLIGGGIQITQNRVDRNGENDNKNYGSGWKEYATSTDYTITTSWTYSRPQKNATADEKNNAEGYGLYLTDRFVESKWTLDEHLGSKWLDTRTRSLSVQFQIYTPNTDTVTVVKIRAKTGCGLLYAITIDLFFVLVVFVMADLREQRVAVKFCFLPGKTGTEILEMLKTAFKGVALGKTQVFEWFSRFKSEKIHKIIMEDRWQTIEEVVERSSVTWNLVQRILSEDLGIRRVAANFVPRLLTEQQKQGHVETCSFLKEEFQNDPNFFSKVITGDES</sequence>
<keyword evidence="9" id="KW-1185">Reference proteome</keyword>
<dbReference type="Gene3D" id="1.10.10.1450">
    <property type="match status" value="1"/>
</dbReference>
<dbReference type="Proteomes" id="UP000325440">
    <property type="component" value="Unassembled WGS sequence"/>
</dbReference>
<dbReference type="OrthoDB" id="6613513at2759"/>
<name>A0A5E4MY75_9HEMI</name>
<dbReference type="InterPro" id="IPR046791">
    <property type="entry name" value="Polycystin_dom"/>
</dbReference>
<dbReference type="PANTHER" id="PTHR46060:SF1">
    <property type="entry name" value="MARINER MOS1 TRANSPOSASE-LIKE PROTEIN"/>
    <property type="match status" value="1"/>
</dbReference>
<accession>A0A5E4MY75</accession>
<dbReference type="GO" id="GO:0016020">
    <property type="term" value="C:membrane"/>
    <property type="evidence" value="ECO:0007669"/>
    <property type="project" value="UniProtKB-SubCell"/>
</dbReference>
<organism evidence="8 9">
    <name type="scientific">Cinara cedri</name>
    <dbReference type="NCBI Taxonomy" id="506608"/>
    <lineage>
        <taxon>Eukaryota</taxon>
        <taxon>Metazoa</taxon>
        <taxon>Ecdysozoa</taxon>
        <taxon>Arthropoda</taxon>
        <taxon>Hexapoda</taxon>
        <taxon>Insecta</taxon>
        <taxon>Pterygota</taxon>
        <taxon>Neoptera</taxon>
        <taxon>Paraneoptera</taxon>
        <taxon>Hemiptera</taxon>
        <taxon>Sternorrhyncha</taxon>
        <taxon>Aphidomorpha</taxon>
        <taxon>Aphidoidea</taxon>
        <taxon>Aphididae</taxon>
        <taxon>Lachninae</taxon>
        <taxon>Cinara</taxon>
    </lineage>
</organism>
<comment type="subcellular location">
    <subcellularLocation>
        <location evidence="1">Membrane</location>
        <topology evidence="1">Multi-pass membrane protein</topology>
    </subcellularLocation>
</comment>
<gene>
    <name evidence="8" type="ORF">CINCED_3A022781</name>
</gene>
<proteinExistence type="inferred from homology"/>
<evidence type="ECO:0000259" key="7">
    <source>
        <dbReference type="Pfam" id="PF20519"/>
    </source>
</evidence>
<keyword evidence="3 6" id="KW-0812">Transmembrane</keyword>
<evidence type="ECO:0000256" key="3">
    <source>
        <dbReference type="ARBA" id="ARBA00022692"/>
    </source>
</evidence>
<evidence type="ECO:0000256" key="4">
    <source>
        <dbReference type="ARBA" id="ARBA00022989"/>
    </source>
</evidence>
<keyword evidence="4 6" id="KW-1133">Transmembrane helix</keyword>
<dbReference type="PANTHER" id="PTHR46060">
    <property type="entry name" value="MARINER MOS1 TRANSPOSASE-LIKE PROTEIN"/>
    <property type="match status" value="1"/>
</dbReference>
<reference evidence="8 9" key="1">
    <citation type="submission" date="2019-08" db="EMBL/GenBank/DDBJ databases">
        <authorList>
            <person name="Alioto T."/>
            <person name="Alioto T."/>
            <person name="Gomez Garrido J."/>
        </authorList>
    </citation>
    <scope>NUCLEOTIDE SEQUENCE [LARGE SCALE GENOMIC DNA]</scope>
</reference>
<evidence type="ECO:0000313" key="8">
    <source>
        <dbReference type="EMBL" id="VVC36593.1"/>
    </source>
</evidence>
<keyword evidence="5 6" id="KW-0472">Membrane</keyword>
<dbReference type="InterPro" id="IPR052709">
    <property type="entry name" value="Transposase-MT_Hybrid"/>
</dbReference>
<evidence type="ECO:0000256" key="1">
    <source>
        <dbReference type="ARBA" id="ARBA00004141"/>
    </source>
</evidence>